<feature type="compositionally biased region" description="Acidic residues" evidence="1">
    <location>
        <begin position="192"/>
        <end position="208"/>
    </location>
</feature>
<proteinExistence type="predicted"/>
<feature type="compositionally biased region" description="Basic and acidic residues" evidence="1">
    <location>
        <begin position="217"/>
        <end position="260"/>
    </location>
</feature>
<sequence>MVSVWGGVAVKPANPPIPLATTTITRNGITGYKKKGLVGQRKPAPTLAPPLTPTEPIPPRIPGIDKFILSSIIPFLFAIPLQSTFNLWDPFFLAVVGAGGNLKIRPGDICWFKSNKLWHGNFPMKPGALRFSVVYFSNLVTVKRFVECTKSWDILFGEDGFAVDPESRRTESKQRTTGTRKRTYINLEEDVDEEEDVEQEDYIDEEKDDAAPPIKHQKIETSEQQKVLRRERSARRDWLREEKSQSDGEPYGEAKKALRS</sequence>
<reference evidence="2" key="1">
    <citation type="submission" date="2020-05" db="EMBL/GenBank/DDBJ databases">
        <title>Phylogenomic resolution of chytrid fungi.</title>
        <authorList>
            <person name="Stajich J.E."/>
            <person name="Amses K."/>
            <person name="Simmons R."/>
            <person name="Seto K."/>
            <person name="Myers J."/>
            <person name="Bonds A."/>
            <person name="Quandt C.A."/>
            <person name="Barry K."/>
            <person name="Liu P."/>
            <person name="Grigoriev I."/>
            <person name="Longcore J.E."/>
            <person name="James T.Y."/>
        </authorList>
    </citation>
    <scope>NUCLEOTIDE SEQUENCE</scope>
    <source>
        <strain evidence="2">JEL0318</strain>
    </source>
</reference>
<evidence type="ECO:0000256" key="1">
    <source>
        <dbReference type="SAM" id="MobiDB-lite"/>
    </source>
</evidence>
<dbReference type="Proteomes" id="UP001212841">
    <property type="component" value="Unassembled WGS sequence"/>
</dbReference>
<protein>
    <submittedName>
        <fullName evidence="2">Uncharacterized protein</fullName>
    </submittedName>
</protein>
<dbReference type="EMBL" id="JADGJD010000097">
    <property type="protein sequence ID" value="KAJ3055077.1"/>
    <property type="molecule type" value="Genomic_DNA"/>
</dbReference>
<gene>
    <name evidence="2" type="ORF">HK097_011567</name>
</gene>
<name>A0AAD5X761_9FUNG</name>
<dbReference type="AlphaFoldDB" id="A0AAD5X761"/>
<keyword evidence="3" id="KW-1185">Reference proteome</keyword>
<feature type="region of interest" description="Disordered" evidence="1">
    <location>
        <begin position="192"/>
        <end position="260"/>
    </location>
</feature>
<dbReference type="Gene3D" id="3.60.130.30">
    <property type="match status" value="1"/>
</dbReference>
<accession>A0AAD5X761</accession>
<organism evidence="2 3">
    <name type="scientific">Rhizophlyctis rosea</name>
    <dbReference type="NCBI Taxonomy" id="64517"/>
    <lineage>
        <taxon>Eukaryota</taxon>
        <taxon>Fungi</taxon>
        <taxon>Fungi incertae sedis</taxon>
        <taxon>Chytridiomycota</taxon>
        <taxon>Chytridiomycota incertae sedis</taxon>
        <taxon>Chytridiomycetes</taxon>
        <taxon>Rhizophlyctidales</taxon>
        <taxon>Rhizophlyctidaceae</taxon>
        <taxon>Rhizophlyctis</taxon>
    </lineage>
</organism>
<evidence type="ECO:0000313" key="2">
    <source>
        <dbReference type="EMBL" id="KAJ3055077.1"/>
    </source>
</evidence>
<evidence type="ECO:0000313" key="3">
    <source>
        <dbReference type="Proteomes" id="UP001212841"/>
    </source>
</evidence>
<comment type="caution">
    <text evidence="2">The sequence shown here is derived from an EMBL/GenBank/DDBJ whole genome shotgun (WGS) entry which is preliminary data.</text>
</comment>